<evidence type="ECO:0000313" key="2">
    <source>
        <dbReference type="Proteomes" id="UP001652660"/>
    </source>
</evidence>
<dbReference type="InterPro" id="IPR012337">
    <property type="entry name" value="RNaseH-like_sf"/>
</dbReference>
<dbReference type="Gene3D" id="3.30.420.10">
    <property type="entry name" value="Ribonuclease H-like superfamily/Ribonuclease H"/>
    <property type="match status" value="1"/>
</dbReference>
<proteinExistence type="predicted"/>
<reference evidence="3" key="1">
    <citation type="submission" date="2025-08" db="UniProtKB">
        <authorList>
            <consortium name="RefSeq"/>
        </authorList>
    </citation>
    <scope>IDENTIFICATION</scope>
    <source>
        <tissue evidence="3">Leaves</tissue>
    </source>
</reference>
<feature type="domain" description="RNase H type-1" evidence="1">
    <location>
        <begin position="58"/>
        <end position="132"/>
    </location>
</feature>
<keyword evidence="2" id="KW-1185">Reference proteome</keyword>
<accession>A0ABM4VH69</accession>
<dbReference type="InterPro" id="IPR002156">
    <property type="entry name" value="RNaseH_domain"/>
</dbReference>
<evidence type="ECO:0000259" key="1">
    <source>
        <dbReference type="Pfam" id="PF13456"/>
    </source>
</evidence>
<dbReference type="InterPro" id="IPR036397">
    <property type="entry name" value="RNaseH_sf"/>
</dbReference>
<dbReference type="Pfam" id="PF13456">
    <property type="entry name" value="RVT_3"/>
    <property type="match status" value="1"/>
</dbReference>
<dbReference type="PANTHER" id="PTHR47723">
    <property type="entry name" value="OS05G0353850 PROTEIN"/>
    <property type="match status" value="1"/>
</dbReference>
<dbReference type="SUPFAM" id="SSF53098">
    <property type="entry name" value="Ribonuclease H-like"/>
    <property type="match status" value="1"/>
</dbReference>
<dbReference type="Proteomes" id="UP001652660">
    <property type="component" value="Chromosome 8c"/>
</dbReference>
<dbReference type="RefSeq" id="XP_071918871.1">
    <property type="nucleotide sequence ID" value="XM_072062770.1"/>
</dbReference>
<dbReference type="InterPro" id="IPR053151">
    <property type="entry name" value="RNase_H-like"/>
</dbReference>
<name>A0ABM4VH69_COFAR</name>
<protein>
    <recommendedName>
        <fullName evidence="1">RNase H type-1 domain-containing protein</fullName>
    </recommendedName>
</protein>
<sequence>MPGHLSAFKGCLRASIRGVAARVLEWPTFLEMVEHRFDAFQMRQILWHSPGFKVVKLNINGCLKGNPGVSGGGGIIRNSAGNMIFVSYRYLGKCTNLQAKAKALLIGLQLCVQSSFIENLVVESDSLKLIQNSFEDLPASMVHQWGGGEDCASGSGWISVHTLL</sequence>
<evidence type="ECO:0000313" key="3">
    <source>
        <dbReference type="RefSeq" id="XP_071918871.1"/>
    </source>
</evidence>
<organism evidence="2 3">
    <name type="scientific">Coffea arabica</name>
    <name type="common">Arabian coffee</name>
    <dbReference type="NCBI Taxonomy" id="13443"/>
    <lineage>
        <taxon>Eukaryota</taxon>
        <taxon>Viridiplantae</taxon>
        <taxon>Streptophyta</taxon>
        <taxon>Embryophyta</taxon>
        <taxon>Tracheophyta</taxon>
        <taxon>Spermatophyta</taxon>
        <taxon>Magnoliopsida</taxon>
        <taxon>eudicotyledons</taxon>
        <taxon>Gunneridae</taxon>
        <taxon>Pentapetalae</taxon>
        <taxon>asterids</taxon>
        <taxon>lamiids</taxon>
        <taxon>Gentianales</taxon>
        <taxon>Rubiaceae</taxon>
        <taxon>Ixoroideae</taxon>
        <taxon>Gardenieae complex</taxon>
        <taxon>Bertiereae - Coffeeae clade</taxon>
        <taxon>Coffeeae</taxon>
        <taxon>Coffea</taxon>
    </lineage>
</organism>
<gene>
    <name evidence="3" type="primary">LOC140013477</name>
</gene>
<dbReference type="PANTHER" id="PTHR47723:SF19">
    <property type="entry name" value="POLYNUCLEOTIDYL TRANSFERASE, RIBONUCLEASE H-LIKE SUPERFAMILY PROTEIN"/>
    <property type="match status" value="1"/>
</dbReference>
<dbReference type="GeneID" id="140013477"/>